<dbReference type="OrthoDB" id="356681at2"/>
<name>A0A560IIL1_9PROT</name>
<dbReference type="PANTHER" id="PTHR37844:SF2">
    <property type="entry name" value="SER_THR PROTEIN PHOSPHATASE SUPERFAMILY (AFU_ORTHOLOGUE AFUA_1G14840)"/>
    <property type="match status" value="1"/>
</dbReference>
<dbReference type="PANTHER" id="PTHR37844">
    <property type="entry name" value="SER/THR PROTEIN PHOSPHATASE SUPERFAMILY (AFU_ORTHOLOGUE AFUA_1G14840)"/>
    <property type="match status" value="1"/>
</dbReference>
<dbReference type="InterPro" id="IPR004843">
    <property type="entry name" value="Calcineurin-like_PHP"/>
</dbReference>
<dbReference type="SUPFAM" id="SSF56300">
    <property type="entry name" value="Metallo-dependent phosphatases"/>
    <property type="match status" value="1"/>
</dbReference>
<proteinExistence type="predicted"/>
<sequence>MVRVALFSDLHLDSARWTPPTDLGADIVVLAGDLNVKCRGLPWPDAREVFGCDHILAVAGNHDVYGETVDDGMEKLRARLASQGVTLLEQEEAIVHGIRFLGATLWTDVRLFAGDDQRRVRADATLLVGERHGPRINDYWQVRVAGGGYRKLRPLDTATIHQASVAWLESRLAIQHDGPTIVVSHHGPSARCLPAWARENPWSCAYASHLDWLVERYQPDAWCYGHIHEPPPGLAIGRTPLWSNPRGQGDGPHDINPSFDPHGLQQEF</sequence>
<reference evidence="3 4" key="1">
    <citation type="submission" date="2019-06" db="EMBL/GenBank/DDBJ databases">
        <title>Genomic Encyclopedia of Type Strains, Phase IV (KMG-V): Genome sequencing to study the core and pangenomes of soil and plant-associated prokaryotes.</title>
        <authorList>
            <person name="Whitman W."/>
        </authorList>
    </citation>
    <scope>NUCLEOTIDE SEQUENCE [LARGE SCALE GENOMIC DNA]</scope>
    <source>
        <strain evidence="3 4">BR 11140</strain>
    </source>
</reference>
<feature type="region of interest" description="Disordered" evidence="1">
    <location>
        <begin position="240"/>
        <end position="268"/>
    </location>
</feature>
<dbReference type="GO" id="GO:0016787">
    <property type="term" value="F:hydrolase activity"/>
    <property type="evidence" value="ECO:0007669"/>
    <property type="project" value="InterPro"/>
</dbReference>
<gene>
    <name evidence="3" type="ORF">FBZ92_11040</name>
</gene>
<dbReference type="EMBL" id="VITT01000010">
    <property type="protein sequence ID" value="TWB56620.1"/>
    <property type="molecule type" value="Genomic_DNA"/>
</dbReference>
<protein>
    <submittedName>
        <fullName evidence="3">Phosphodiesterase</fullName>
    </submittedName>
</protein>
<dbReference type="Gene3D" id="3.60.21.10">
    <property type="match status" value="1"/>
</dbReference>
<evidence type="ECO:0000313" key="4">
    <source>
        <dbReference type="Proteomes" id="UP000318050"/>
    </source>
</evidence>
<dbReference type="AlphaFoldDB" id="A0A560IIL1"/>
<organism evidence="3 4">
    <name type="scientific">Nitrospirillum amazonense</name>
    <dbReference type="NCBI Taxonomy" id="28077"/>
    <lineage>
        <taxon>Bacteria</taxon>
        <taxon>Pseudomonadati</taxon>
        <taxon>Pseudomonadota</taxon>
        <taxon>Alphaproteobacteria</taxon>
        <taxon>Rhodospirillales</taxon>
        <taxon>Azospirillaceae</taxon>
        <taxon>Nitrospirillum</taxon>
    </lineage>
</organism>
<evidence type="ECO:0000259" key="2">
    <source>
        <dbReference type="Pfam" id="PF00149"/>
    </source>
</evidence>
<accession>A0A560IIL1</accession>
<evidence type="ECO:0000313" key="3">
    <source>
        <dbReference type="EMBL" id="TWB56620.1"/>
    </source>
</evidence>
<dbReference type="Pfam" id="PF00149">
    <property type="entry name" value="Metallophos"/>
    <property type="match status" value="1"/>
</dbReference>
<comment type="caution">
    <text evidence="3">The sequence shown here is derived from an EMBL/GenBank/DDBJ whole genome shotgun (WGS) entry which is preliminary data.</text>
</comment>
<dbReference type="Proteomes" id="UP000318050">
    <property type="component" value="Unassembled WGS sequence"/>
</dbReference>
<feature type="domain" description="Calcineurin-like phosphoesterase" evidence="2">
    <location>
        <begin position="3"/>
        <end position="230"/>
    </location>
</feature>
<evidence type="ECO:0000256" key="1">
    <source>
        <dbReference type="SAM" id="MobiDB-lite"/>
    </source>
</evidence>
<dbReference type="InterPro" id="IPR029052">
    <property type="entry name" value="Metallo-depent_PP-like"/>
</dbReference>